<proteinExistence type="predicted"/>
<protein>
    <submittedName>
        <fullName evidence="1">Uncharacterized protein</fullName>
    </submittedName>
</protein>
<evidence type="ECO:0000313" key="2">
    <source>
        <dbReference type="Proteomes" id="UP000260425"/>
    </source>
</evidence>
<dbReference type="EMBL" id="MH606185">
    <property type="protein sequence ID" value="AXH71077.1"/>
    <property type="molecule type" value="Genomic_DNA"/>
</dbReference>
<gene>
    <name evidence="1" type="ORF">BSP38_035</name>
</gene>
<accession>A0A345MJP5</accession>
<organism evidence="1 2">
    <name type="scientific">Bacillus phage BSP38</name>
    <dbReference type="NCBI Taxonomy" id="2283013"/>
    <lineage>
        <taxon>Viruses</taxon>
        <taxon>Duplodnaviria</taxon>
        <taxon>Heunggongvirae</taxon>
        <taxon>Uroviricota</taxon>
        <taxon>Caudoviricetes</taxon>
        <taxon>Herelleviridae</taxon>
        <taxon>Bastillevirinae</taxon>
        <taxon>Jeonjuvirus</taxon>
        <taxon>Jeonjuvirus BSP38</taxon>
    </lineage>
</organism>
<name>A0A345MJP5_BPBSP</name>
<organismHost>
    <name type="scientific">Bacillus subtilis</name>
    <dbReference type="NCBI Taxonomy" id="1423"/>
</organismHost>
<evidence type="ECO:0000313" key="1">
    <source>
        <dbReference type="EMBL" id="AXH71077.1"/>
    </source>
</evidence>
<keyword evidence="2" id="KW-1185">Reference proteome</keyword>
<sequence>MDKGFFCPHCNYYYQDWWEYVDPTDMDAEFEMPCESCNENFNVIMKTTVEFSTEKV</sequence>
<reference evidence="1 2" key="1">
    <citation type="submission" date="2018-07" db="EMBL/GenBank/DDBJ databases">
        <title>Complete nucleotide sequence of Bacillus phage BSP38.</title>
        <authorList>
            <person name="Ghosh K."/>
            <person name="Kim K.-P."/>
        </authorList>
    </citation>
    <scope>NUCLEOTIDE SEQUENCE [LARGE SCALE GENOMIC DNA]</scope>
</reference>
<dbReference type="Proteomes" id="UP000260425">
    <property type="component" value="Segment"/>
</dbReference>